<dbReference type="Pfam" id="PF00015">
    <property type="entry name" value="MCPsignal"/>
    <property type="match status" value="1"/>
</dbReference>
<keyword evidence="2 6" id="KW-1133">Transmembrane helix</keyword>
<dbReference type="PROSITE" id="PS50885">
    <property type="entry name" value="HAMP"/>
    <property type="match status" value="1"/>
</dbReference>
<evidence type="ECO:0000256" key="4">
    <source>
        <dbReference type="ARBA" id="ARBA00029447"/>
    </source>
</evidence>
<evidence type="ECO:0000256" key="5">
    <source>
        <dbReference type="PROSITE-ProRule" id="PRU00284"/>
    </source>
</evidence>
<dbReference type="PROSITE" id="PS50111">
    <property type="entry name" value="CHEMOTAXIS_TRANSDUC_2"/>
    <property type="match status" value="1"/>
</dbReference>
<evidence type="ECO:0000256" key="2">
    <source>
        <dbReference type="ARBA" id="ARBA00022989"/>
    </source>
</evidence>
<keyword evidence="3 5" id="KW-0807">Transducer</keyword>
<dbReference type="GO" id="GO:0007165">
    <property type="term" value="P:signal transduction"/>
    <property type="evidence" value="ECO:0007669"/>
    <property type="project" value="UniProtKB-KW"/>
</dbReference>
<keyword evidence="1 6" id="KW-0812">Transmembrane</keyword>
<dbReference type="PANTHER" id="PTHR32089">
    <property type="entry name" value="METHYL-ACCEPTING CHEMOTAXIS PROTEIN MCPB"/>
    <property type="match status" value="1"/>
</dbReference>
<reference evidence="9" key="1">
    <citation type="journal article" date="2014" name="Int. J. Syst. Evol. Microbiol.">
        <title>Complete genome sequence of Corynebacterium casei LMG S-19264T (=DSM 44701T), isolated from a smear-ripened cheese.</title>
        <authorList>
            <consortium name="US DOE Joint Genome Institute (JGI-PGF)"/>
            <person name="Walter F."/>
            <person name="Albersmeier A."/>
            <person name="Kalinowski J."/>
            <person name="Ruckert C."/>
        </authorList>
    </citation>
    <scope>NUCLEOTIDE SEQUENCE</scope>
    <source>
        <strain evidence="9">JCM 3090</strain>
    </source>
</reference>
<comment type="caution">
    <text evidence="9">The sequence shown here is derived from an EMBL/GenBank/DDBJ whole genome shotgun (WGS) entry which is preliminary data.</text>
</comment>
<reference evidence="9" key="2">
    <citation type="submission" date="2020-09" db="EMBL/GenBank/DDBJ databases">
        <authorList>
            <person name="Sun Q."/>
            <person name="Ohkuma M."/>
        </authorList>
    </citation>
    <scope>NUCLEOTIDE SEQUENCE</scope>
    <source>
        <strain evidence="9">JCM 3090</strain>
    </source>
</reference>
<dbReference type="SMART" id="SM00304">
    <property type="entry name" value="HAMP"/>
    <property type="match status" value="1"/>
</dbReference>
<dbReference type="SUPFAM" id="SSF58104">
    <property type="entry name" value="Methyl-accepting chemotaxis protein (MCP) signaling domain"/>
    <property type="match status" value="1"/>
</dbReference>
<dbReference type="SMART" id="SM00283">
    <property type="entry name" value="MA"/>
    <property type="match status" value="1"/>
</dbReference>
<evidence type="ECO:0000259" key="8">
    <source>
        <dbReference type="PROSITE" id="PS50885"/>
    </source>
</evidence>
<evidence type="ECO:0000313" key="9">
    <source>
        <dbReference type="EMBL" id="GGK02080.1"/>
    </source>
</evidence>
<protein>
    <recommendedName>
        <fullName evidence="11">Methyl-accepting chemotaxis protein</fullName>
    </recommendedName>
</protein>
<dbReference type="GO" id="GO:0016020">
    <property type="term" value="C:membrane"/>
    <property type="evidence" value="ECO:0007669"/>
    <property type="project" value="InterPro"/>
</dbReference>
<comment type="similarity">
    <text evidence="4">Belongs to the methyl-accepting chemotaxis (MCP) protein family.</text>
</comment>
<dbReference type="PANTHER" id="PTHR32089:SF112">
    <property type="entry name" value="LYSOZYME-LIKE PROTEIN-RELATED"/>
    <property type="match status" value="1"/>
</dbReference>
<keyword evidence="6" id="KW-0472">Membrane</keyword>
<keyword evidence="10" id="KW-1185">Reference proteome</keyword>
<dbReference type="GO" id="GO:0004888">
    <property type="term" value="F:transmembrane signaling receptor activity"/>
    <property type="evidence" value="ECO:0007669"/>
    <property type="project" value="InterPro"/>
</dbReference>
<dbReference type="InterPro" id="IPR004090">
    <property type="entry name" value="Chemotax_Me-accpt_rcpt"/>
</dbReference>
<evidence type="ECO:0000259" key="7">
    <source>
        <dbReference type="PROSITE" id="PS50111"/>
    </source>
</evidence>
<sequence length="526" mass="53360">MRPALTVSGRNNLLTGLAAGFILLVGAVGYTELGSMTAAAQRSSVRQEMVRAQGHADMMHDALRGDVLTALRAGTGAERSAVAEESRAHAAAFRADIAHTRELVDSPAIAAAFDGLAPALAAYLAAAESLVAEAAAGRHDAAERRLPAFLHAFHELEDGMGGTTDVIEAESTRAQQRMEDTAGTARWVIVVSSGCAMALLVLLGQWITRSIRRPLRALRDRLAQIAGGDGDLTARLDESRRDELGAVAAAANALIGRMQALMRELAGAVEQIHGVADDVRAESATAGDLGGQAHERADGLTSSAALAAAQVDSIAAGAEQMGESIAEIARSAQEAAGVAAAAVETAALARDGVGGLAAASEQIGQFLEVIASIAAQTNLLALNATIEAARAGEAGRGFAVVAGEVRELARATAEAAEQIGVQIVAIQSGTGDAVGAMGRISDVISGINSLQTVIAAAVEEQTATTSEMRRSVAEAAAAVASIAEGVREVAGDAARARVASDATTANAHQLAGIGGRLHGTVSGFAY</sequence>
<feature type="domain" description="HAMP" evidence="8">
    <location>
        <begin position="209"/>
        <end position="263"/>
    </location>
</feature>
<dbReference type="AlphaFoldDB" id="A0A8J3BD94"/>
<dbReference type="Gene3D" id="1.10.287.950">
    <property type="entry name" value="Methyl-accepting chemotaxis protein"/>
    <property type="match status" value="1"/>
</dbReference>
<gene>
    <name evidence="9" type="ORF">GCM10010123_35060</name>
</gene>
<evidence type="ECO:0000313" key="10">
    <source>
        <dbReference type="Proteomes" id="UP000649739"/>
    </source>
</evidence>
<organism evidence="9 10">
    <name type="scientific">Pilimelia anulata</name>
    <dbReference type="NCBI Taxonomy" id="53371"/>
    <lineage>
        <taxon>Bacteria</taxon>
        <taxon>Bacillati</taxon>
        <taxon>Actinomycetota</taxon>
        <taxon>Actinomycetes</taxon>
        <taxon>Micromonosporales</taxon>
        <taxon>Micromonosporaceae</taxon>
        <taxon>Pilimelia</taxon>
    </lineage>
</organism>
<evidence type="ECO:0000256" key="3">
    <source>
        <dbReference type="ARBA" id="ARBA00023224"/>
    </source>
</evidence>
<dbReference type="GO" id="GO:0006935">
    <property type="term" value="P:chemotaxis"/>
    <property type="evidence" value="ECO:0007669"/>
    <property type="project" value="InterPro"/>
</dbReference>
<evidence type="ECO:0000256" key="1">
    <source>
        <dbReference type="ARBA" id="ARBA00022692"/>
    </source>
</evidence>
<proteinExistence type="inferred from homology"/>
<dbReference type="InterPro" id="IPR004089">
    <property type="entry name" value="MCPsignal_dom"/>
</dbReference>
<dbReference type="PRINTS" id="PR00260">
    <property type="entry name" value="CHEMTRNSDUCR"/>
</dbReference>
<dbReference type="InterPro" id="IPR003660">
    <property type="entry name" value="HAMP_dom"/>
</dbReference>
<feature type="transmembrane region" description="Helical" evidence="6">
    <location>
        <begin position="187"/>
        <end position="207"/>
    </location>
</feature>
<evidence type="ECO:0000256" key="6">
    <source>
        <dbReference type="SAM" id="Phobius"/>
    </source>
</evidence>
<feature type="domain" description="Methyl-accepting transducer" evidence="7">
    <location>
        <begin position="275"/>
        <end position="497"/>
    </location>
</feature>
<name>A0A8J3BD94_9ACTN</name>
<evidence type="ECO:0008006" key="11">
    <source>
        <dbReference type="Google" id="ProtNLM"/>
    </source>
</evidence>
<dbReference type="CDD" id="cd06225">
    <property type="entry name" value="HAMP"/>
    <property type="match status" value="1"/>
</dbReference>
<dbReference type="Pfam" id="PF00672">
    <property type="entry name" value="HAMP"/>
    <property type="match status" value="1"/>
</dbReference>
<dbReference type="EMBL" id="BMQB01000008">
    <property type="protein sequence ID" value="GGK02080.1"/>
    <property type="molecule type" value="Genomic_DNA"/>
</dbReference>
<dbReference type="Proteomes" id="UP000649739">
    <property type="component" value="Unassembled WGS sequence"/>
</dbReference>
<accession>A0A8J3BD94</accession>